<dbReference type="AlphaFoldDB" id="A0A1I4ARZ7"/>
<dbReference type="RefSeq" id="WP_092959984.1">
    <property type="nucleotide sequence ID" value="NZ_FOSQ01000004.1"/>
</dbReference>
<protein>
    <submittedName>
        <fullName evidence="2">Iron-sulfur cluster assembly accessory protein</fullName>
    </submittedName>
</protein>
<dbReference type="GO" id="GO:0005506">
    <property type="term" value="F:iron ion binding"/>
    <property type="evidence" value="ECO:0007669"/>
    <property type="project" value="TreeGrafter"/>
</dbReference>
<dbReference type="GO" id="GO:0051539">
    <property type="term" value="F:4 iron, 4 sulfur cluster binding"/>
    <property type="evidence" value="ECO:0007669"/>
    <property type="project" value="TreeGrafter"/>
</dbReference>
<gene>
    <name evidence="2" type="ORF">SAMN02745775_10459</name>
</gene>
<dbReference type="PROSITE" id="PS01152">
    <property type="entry name" value="HESB"/>
    <property type="match status" value="1"/>
</dbReference>
<dbReference type="EMBL" id="FOSQ01000004">
    <property type="protein sequence ID" value="SFK58499.1"/>
    <property type="molecule type" value="Genomic_DNA"/>
</dbReference>
<dbReference type="Proteomes" id="UP000199473">
    <property type="component" value="Unassembled WGS sequence"/>
</dbReference>
<dbReference type="InterPro" id="IPR017870">
    <property type="entry name" value="FeS_cluster_insertion_CS"/>
</dbReference>
<feature type="domain" description="Core" evidence="1">
    <location>
        <begin position="10"/>
        <end position="109"/>
    </location>
</feature>
<dbReference type="GO" id="GO:0051537">
    <property type="term" value="F:2 iron, 2 sulfur cluster binding"/>
    <property type="evidence" value="ECO:0007669"/>
    <property type="project" value="UniProtKB-ARBA"/>
</dbReference>
<organism evidence="2 3">
    <name type="scientific">Falsiroseomonas stagni DSM 19981</name>
    <dbReference type="NCBI Taxonomy" id="1123062"/>
    <lineage>
        <taxon>Bacteria</taxon>
        <taxon>Pseudomonadati</taxon>
        <taxon>Pseudomonadota</taxon>
        <taxon>Alphaproteobacteria</taxon>
        <taxon>Acetobacterales</taxon>
        <taxon>Roseomonadaceae</taxon>
        <taxon>Falsiroseomonas</taxon>
    </lineage>
</organism>
<name>A0A1I4ARZ7_9PROT</name>
<dbReference type="InterPro" id="IPR035903">
    <property type="entry name" value="HesB-like_dom_sf"/>
</dbReference>
<dbReference type="PANTHER" id="PTHR43011:SF1">
    <property type="entry name" value="IRON-SULFUR CLUSTER ASSEMBLY 2 HOMOLOG, MITOCHONDRIAL"/>
    <property type="match status" value="1"/>
</dbReference>
<keyword evidence="3" id="KW-1185">Reference proteome</keyword>
<evidence type="ECO:0000313" key="3">
    <source>
        <dbReference type="Proteomes" id="UP000199473"/>
    </source>
</evidence>
<sequence>MDTNISPAFRVTPRAAQQVAEIAAREGKPHAGLRLAVDAGGCSGFQYKFGLEDAPAPDDLVVEQGQGRVFVDPVSLDLLAGAELDWTEALIGAHFAVKNPQAVSACGCGTSFSVG</sequence>
<dbReference type="Gene3D" id="2.60.300.12">
    <property type="entry name" value="HesB-like domain"/>
    <property type="match status" value="1"/>
</dbReference>
<reference evidence="2 3" key="1">
    <citation type="submission" date="2016-10" db="EMBL/GenBank/DDBJ databases">
        <authorList>
            <person name="de Groot N.N."/>
        </authorList>
    </citation>
    <scope>NUCLEOTIDE SEQUENCE [LARGE SCALE GENOMIC DNA]</scope>
    <source>
        <strain evidence="2 3">DSM 19981</strain>
    </source>
</reference>
<dbReference type="SUPFAM" id="SSF89360">
    <property type="entry name" value="HesB-like domain"/>
    <property type="match status" value="1"/>
</dbReference>
<proteinExistence type="predicted"/>
<dbReference type="NCBIfam" id="TIGR00049">
    <property type="entry name" value="iron-sulfur cluster assembly accessory protein"/>
    <property type="match status" value="1"/>
</dbReference>
<dbReference type="PANTHER" id="PTHR43011">
    <property type="entry name" value="IRON-SULFUR CLUSTER ASSEMBLY 2 HOMOLOG, MITOCHONDRIAL"/>
    <property type="match status" value="1"/>
</dbReference>
<dbReference type="OrthoDB" id="9801228at2"/>
<dbReference type="STRING" id="1123062.SAMN02745775_10459"/>
<dbReference type="InterPro" id="IPR016092">
    <property type="entry name" value="ATAP"/>
</dbReference>
<dbReference type="Pfam" id="PF01521">
    <property type="entry name" value="Fe-S_biosyn"/>
    <property type="match status" value="1"/>
</dbReference>
<dbReference type="GO" id="GO:0016226">
    <property type="term" value="P:iron-sulfur cluster assembly"/>
    <property type="evidence" value="ECO:0007669"/>
    <property type="project" value="InterPro"/>
</dbReference>
<evidence type="ECO:0000313" key="2">
    <source>
        <dbReference type="EMBL" id="SFK58499.1"/>
    </source>
</evidence>
<dbReference type="InterPro" id="IPR000361">
    <property type="entry name" value="ATAP_core_dom"/>
</dbReference>
<accession>A0A1I4ARZ7</accession>
<evidence type="ECO:0000259" key="1">
    <source>
        <dbReference type="Pfam" id="PF01521"/>
    </source>
</evidence>